<proteinExistence type="predicted"/>
<evidence type="ECO:0000313" key="2">
    <source>
        <dbReference type="EMBL" id="CAD9682231.1"/>
    </source>
</evidence>
<name>A0A7S2WER1_9STRA</name>
<sequence length="162" mass="17930">MEPYWAVINVIDVGVNALWSALKFGPLGYVWDFVRGSWAPARAVQGEGRSVLLSRIKMVAGQKHRAGLVGARKLGTIAAAVTLVVDGFRILQYRTDSSDLLFMMGFYASAAVSTFMFMQERGQLTLVYMVAAWAATGFVFTRRPCPSMHFTDLRLSGPKEEE</sequence>
<feature type="transmembrane region" description="Helical" evidence="1">
    <location>
        <begin position="100"/>
        <end position="118"/>
    </location>
</feature>
<keyword evidence="1" id="KW-0472">Membrane</keyword>
<dbReference type="AlphaFoldDB" id="A0A7S2WER1"/>
<dbReference type="EMBL" id="HBHJ01013091">
    <property type="protein sequence ID" value="CAD9682231.1"/>
    <property type="molecule type" value="Transcribed_RNA"/>
</dbReference>
<evidence type="ECO:0000256" key="1">
    <source>
        <dbReference type="SAM" id="Phobius"/>
    </source>
</evidence>
<keyword evidence="1" id="KW-0812">Transmembrane</keyword>
<keyword evidence="1" id="KW-1133">Transmembrane helix</keyword>
<gene>
    <name evidence="2" type="ORF">RMAR1173_LOCUS8539</name>
</gene>
<reference evidence="2" key="1">
    <citation type="submission" date="2021-01" db="EMBL/GenBank/DDBJ databases">
        <authorList>
            <person name="Corre E."/>
            <person name="Pelletier E."/>
            <person name="Niang G."/>
            <person name="Scheremetjew M."/>
            <person name="Finn R."/>
            <person name="Kale V."/>
            <person name="Holt S."/>
            <person name="Cochrane G."/>
            <person name="Meng A."/>
            <person name="Brown T."/>
            <person name="Cohen L."/>
        </authorList>
    </citation>
    <scope>NUCLEOTIDE SEQUENCE</scope>
    <source>
        <strain evidence="2">CCMP1243</strain>
    </source>
</reference>
<accession>A0A7S2WER1</accession>
<feature type="transmembrane region" description="Helical" evidence="1">
    <location>
        <begin position="124"/>
        <end position="141"/>
    </location>
</feature>
<protein>
    <submittedName>
        <fullName evidence="2">Uncharacterized protein</fullName>
    </submittedName>
</protein>
<organism evidence="2">
    <name type="scientific">Rhizochromulina marina</name>
    <dbReference type="NCBI Taxonomy" id="1034831"/>
    <lineage>
        <taxon>Eukaryota</taxon>
        <taxon>Sar</taxon>
        <taxon>Stramenopiles</taxon>
        <taxon>Ochrophyta</taxon>
        <taxon>Dictyochophyceae</taxon>
        <taxon>Rhizochromulinales</taxon>
        <taxon>Rhizochromulina</taxon>
    </lineage>
</organism>